<dbReference type="Proteomes" id="UP001239111">
    <property type="component" value="Chromosome 3"/>
</dbReference>
<comment type="caution">
    <text evidence="1">The sequence shown here is derived from an EMBL/GenBank/DDBJ whole genome shotgun (WGS) entry which is preliminary data.</text>
</comment>
<accession>A0ACC2NKY8</accession>
<organism evidence="1 2">
    <name type="scientific">Eretmocerus hayati</name>
    <dbReference type="NCBI Taxonomy" id="131215"/>
    <lineage>
        <taxon>Eukaryota</taxon>
        <taxon>Metazoa</taxon>
        <taxon>Ecdysozoa</taxon>
        <taxon>Arthropoda</taxon>
        <taxon>Hexapoda</taxon>
        <taxon>Insecta</taxon>
        <taxon>Pterygota</taxon>
        <taxon>Neoptera</taxon>
        <taxon>Endopterygota</taxon>
        <taxon>Hymenoptera</taxon>
        <taxon>Apocrita</taxon>
        <taxon>Proctotrupomorpha</taxon>
        <taxon>Chalcidoidea</taxon>
        <taxon>Aphelinidae</taxon>
        <taxon>Aphelininae</taxon>
        <taxon>Eretmocerus</taxon>
    </lineage>
</organism>
<proteinExistence type="predicted"/>
<evidence type="ECO:0000313" key="2">
    <source>
        <dbReference type="Proteomes" id="UP001239111"/>
    </source>
</evidence>
<protein>
    <submittedName>
        <fullName evidence="1">Uncharacterized protein</fullName>
    </submittedName>
</protein>
<sequence>MPFFDVKLLNTSTNTIIKGETVADLITEAERKLGLPQNPEDYRMVLEDGHADIDKDVLELATYNLAKPLKSIILLKDDTLRHEPQHNGLEDANNATTASRPGTLISHFEVECLTWNSSVIMAEHEFQCFHLFPVSSVYLLDPFATIEIIGIFILSLGEQTCSSDISTSLIEAICQDTLKKCQDGEELETNEFLSIKKNIQAHLFKTKDTSRKKALKIVTALCTKFPDSLAIRGKAKTLDEGIMSLLTSVENGIQYSKSTLKLPKNSRKRRAPAESVENEGTEVQRQRDYFHRIDEFGFVEYLPKLPSDENEETQNDARVELESLFNDVKSHSSDRVSILMKKTYPTQRVLITAPDRNINGILTSWPFLKIPQQFFQHASTLVGKDVVEIWNSLLLTNGEPILGFMTMKMTGKKEKEKLKSIMEEKDQGIAREQKMTPQYSAIFPLLLLAFNENSSCLFKLIKGDPTVEEWNSKIDTTNPILIVEGSDIHDGNAKYTVIIDAESRIICDDFLDGVLITFLSYFVFGYKYRPEIANTLAYIQKNFLAIVPSDGTKSTKKSSRGGKFSAAVVKLSDQVKAYSDNFSMAKVKEKKTEHVKEKISSQTSAK</sequence>
<reference evidence="1" key="1">
    <citation type="submission" date="2023-04" db="EMBL/GenBank/DDBJ databases">
        <title>A chromosome-level genome assembly of the parasitoid wasp Eretmocerus hayati.</title>
        <authorList>
            <person name="Zhong Y."/>
            <person name="Liu S."/>
            <person name="Liu Y."/>
        </authorList>
    </citation>
    <scope>NUCLEOTIDE SEQUENCE</scope>
    <source>
        <strain evidence="1">ZJU_SS_LIU_2023</strain>
    </source>
</reference>
<dbReference type="EMBL" id="CM056743">
    <property type="protein sequence ID" value="KAJ8671566.1"/>
    <property type="molecule type" value="Genomic_DNA"/>
</dbReference>
<gene>
    <name evidence="1" type="ORF">QAD02_002825</name>
</gene>
<evidence type="ECO:0000313" key="1">
    <source>
        <dbReference type="EMBL" id="KAJ8671566.1"/>
    </source>
</evidence>
<name>A0ACC2NKY8_9HYME</name>
<keyword evidence="2" id="KW-1185">Reference proteome</keyword>